<evidence type="ECO:0000256" key="2">
    <source>
        <dbReference type="SAM" id="MobiDB-lite"/>
    </source>
</evidence>
<dbReference type="eggNOG" id="COG3147">
    <property type="taxonomic scope" value="Bacteria"/>
</dbReference>
<name>F0SQ98_RUBBR</name>
<keyword evidence="1" id="KW-0175">Coiled coil</keyword>
<feature type="compositionally biased region" description="Low complexity" evidence="2">
    <location>
        <begin position="304"/>
        <end position="355"/>
    </location>
</feature>
<feature type="coiled-coil region" evidence="1">
    <location>
        <begin position="149"/>
        <end position="176"/>
    </location>
</feature>
<dbReference type="AlphaFoldDB" id="F0SQ98"/>
<feature type="coiled-coil region" evidence="1">
    <location>
        <begin position="523"/>
        <end position="554"/>
    </location>
</feature>
<gene>
    <name evidence="4" type="ordered locus">Plabr_4706</name>
</gene>
<evidence type="ECO:0000256" key="1">
    <source>
        <dbReference type="SAM" id="Coils"/>
    </source>
</evidence>
<dbReference type="OrthoDB" id="258964at2"/>
<keyword evidence="3" id="KW-0732">Signal</keyword>
<accession>F0SQ98</accession>
<evidence type="ECO:0000256" key="3">
    <source>
        <dbReference type="SAM" id="SignalP"/>
    </source>
</evidence>
<dbReference type="Proteomes" id="UP000006860">
    <property type="component" value="Chromosome"/>
</dbReference>
<feature type="compositionally biased region" description="Basic and acidic residues" evidence="2">
    <location>
        <begin position="254"/>
        <end position="292"/>
    </location>
</feature>
<feature type="region of interest" description="Disordered" evidence="2">
    <location>
        <begin position="32"/>
        <end position="63"/>
    </location>
</feature>
<dbReference type="HOGENOM" id="CLU_408175_0_0_0"/>
<dbReference type="STRING" id="756272.Plabr_4706"/>
<feature type="chain" id="PRO_5003257220" evidence="3">
    <location>
        <begin position="33"/>
        <end position="624"/>
    </location>
</feature>
<feature type="signal peptide" evidence="3">
    <location>
        <begin position="1"/>
        <end position="32"/>
    </location>
</feature>
<reference evidence="5" key="1">
    <citation type="submission" date="2011-02" db="EMBL/GenBank/DDBJ databases">
        <title>The complete genome of Planctomyces brasiliensis DSM 5305.</title>
        <authorList>
            <person name="Lucas S."/>
            <person name="Copeland A."/>
            <person name="Lapidus A."/>
            <person name="Bruce D."/>
            <person name="Goodwin L."/>
            <person name="Pitluck S."/>
            <person name="Kyrpides N."/>
            <person name="Mavromatis K."/>
            <person name="Pagani I."/>
            <person name="Ivanova N."/>
            <person name="Ovchinnikova G."/>
            <person name="Lu M."/>
            <person name="Detter J.C."/>
            <person name="Han C."/>
            <person name="Land M."/>
            <person name="Hauser L."/>
            <person name="Markowitz V."/>
            <person name="Cheng J.-F."/>
            <person name="Hugenholtz P."/>
            <person name="Woyke T."/>
            <person name="Wu D."/>
            <person name="Tindall B."/>
            <person name="Pomrenke H.G."/>
            <person name="Brambilla E."/>
            <person name="Klenk H.-P."/>
            <person name="Eisen J.A."/>
        </authorList>
    </citation>
    <scope>NUCLEOTIDE SEQUENCE [LARGE SCALE GENOMIC DNA]</scope>
    <source>
        <strain evidence="5">ATCC 49424 / DSM 5305 / JCM 21570 / NBRC 103401 / IFAM 1448</strain>
    </source>
</reference>
<feature type="compositionally biased region" description="Low complexity" evidence="2">
    <location>
        <begin position="34"/>
        <end position="51"/>
    </location>
</feature>
<dbReference type="KEGG" id="pbs:Plabr_4706"/>
<feature type="region of interest" description="Disordered" evidence="2">
    <location>
        <begin position="184"/>
        <end position="368"/>
    </location>
</feature>
<protein>
    <submittedName>
        <fullName evidence="4">Uncharacterized protein</fullName>
    </submittedName>
</protein>
<dbReference type="RefSeq" id="WP_013630981.1">
    <property type="nucleotide sequence ID" value="NC_015174.1"/>
</dbReference>
<dbReference type="EMBL" id="CP002546">
    <property type="protein sequence ID" value="ADY62277.1"/>
    <property type="molecule type" value="Genomic_DNA"/>
</dbReference>
<feature type="compositionally biased region" description="Basic and acidic residues" evidence="2">
    <location>
        <begin position="358"/>
        <end position="368"/>
    </location>
</feature>
<organism evidence="4 5">
    <name type="scientific">Rubinisphaera brasiliensis (strain ATCC 49424 / DSM 5305 / JCM 21570 / IAM 15109 / NBRC 103401 / IFAM 1448)</name>
    <name type="common">Planctomyces brasiliensis</name>
    <dbReference type="NCBI Taxonomy" id="756272"/>
    <lineage>
        <taxon>Bacteria</taxon>
        <taxon>Pseudomonadati</taxon>
        <taxon>Planctomycetota</taxon>
        <taxon>Planctomycetia</taxon>
        <taxon>Planctomycetales</taxon>
        <taxon>Planctomycetaceae</taxon>
        <taxon>Rubinisphaera</taxon>
    </lineage>
</organism>
<keyword evidence="5" id="KW-1185">Reference proteome</keyword>
<proteinExistence type="predicted"/>
<evidence type="ECO:0000313" key="5">
    <source>
        <dbReference type="Proteomes" id="UP000006860"/>
    </source>
</evidence>
<feature type="compositionally biased region" description="Basic and acidic residues" evidence="2">
    <location>
        <begin position="203"/>
        <end position="229"/>
    </location>
</feature>
<evidence type="ECO:0000313" key="4">
    <source>
        <dbReference type="EMBL" id="ADY62277.1"/>
    </source>
</evidence>
<sequence>MSCLFLRSSAGIFLVASFWAAVLCFQSPPAFGQPSKSANPAEPAESADSAENTSNGDEDERSLSEIQQSISARYQRFSKTLTQLHSYMKDTDPARAEILMRTIGQSNEARVDAQLDAILSLLAEDNPQFGSIVERQDEVITSLVTLLDVLQSEDERKRLASEIERLEALIGDLNKLVVEQKGIRAGTERGRPTDNLEQDQQDVTDKTEKLAQRIDEEDRERNAADKSEDGESQDGKSQQGKSQDGDSPKANPQDGDKKEGQESGDKQDSENGEKPENKDQKDSETQDGKSQESGESSESESKSGEQSPSEQSPSDQQKQQKQQQGNPMPGAQPQEGQQQQGEQQEQQQAQNDQQPTPGREEVESAIDKMQKAIDELKEKNRDKASREQDRAIAELEKAKAKLEEILRQLREEEQKIILAALEARFRKMLQMQVNVRKSSSQIQEIPVEERLPRHRARSTQLARDEQEIVLEADKALILLREEGTSVAFPEAVMQLREDMITVTERLNGFEVDDLTIAIEDDIIEALDEMVEALRKEMEKLEDKQQQQQQQQQQQGDPGLVDLIAELKLLRSLQYRVNRRTRLLGRSIDGEQATEPELLDLLNQLSERQARIQRATYDLSTGRNE</sequence>